<gene>
    <name evidence="1" type="ORF">D5018_13545</name>
</gene>
<dbReference type="Proteomes" id="UP000281474">
    <property type="component" value="Unassembled WGS sequence"/>
</dbReference>
<dbReference type="AlphaFoldDB" id="A0A3L8PV06"/>
<name>A0A3L8PV06_9GAMM</name>
<evidence type="ECO:0000313" key="2">
    <source>
        <dbReference type="Proteomes" id="UP000281474"/>
    </source>
</evidence>
<dbReference type="RefSeq" id="WP_121839533.1">
    <property type="nucleotide sequence ID" value="NZ_ML014791.1"/>
</dbReference>
<dbReference type="Gene3D" id="3.30.70.260">
    <property type="match status" value="2"/>
</dbReference>
<dbReference type="SUPFAM" id="SSF55021">
    <property type="entry name" value="ACT-like"/>
    <property type="match status" value="1"/>
</dbReference>
<sequence>MMKVSVISTVSGLGGSNVVTELAQETRELGGHWQTSKVITLADQFTALFLVMIEEHKLADFKQAMSRRFSELSFEYSIPKMEATNFSEPISVTVHCVDRAGLTKDIHELMQGLELDVEQFSFFRAPVTMLGDSVYQANIQLRLPSELNIEKLTEKFEELDPGLRLSTLG</sequence>
<evidence type="ECO:0000313" key="1">
    <source>
        <dbReference type="EMBL" id="RLV59160.1"/>
    </source>
</evidence>
<dbReference type="EMBL" id="QZEI01000042">
    <property type="protein sequence ID" value="RLV59160.1"/>
    <property type="molecule type" value="Genomic_DNA"/>
</dbReference>
<evidence type="ECO:0008006" key="3">
    <source>
        <dbReference type="Google" id="ProtNLM"/>
    </source>
</evidence>
<keyword evidence="2" id="KW-1185">Reference proteome</keyword>
<dbReference type="InterPro" id="IPR050990">
    <property type="entry name" value="UPF0237/GcvR_regulator"/>
</dbReference>
<organism evidence="1 2">
    <name type="scientific">Parashewanella curva</name>
    <dbReference type="NCBI Taxonomy" id="2338552"/>
    <lineage>
        <taxon>Bacteria</taxon>
        <taxon>Pseudomonadati</taxon>
        <taxon>Pseudomonadota</taxon>
        <taxon>Gammaproteobacteria</taxon>
        <taxon>Alteromonadales</taxon>
        <taxon>Shewanellaceae</taxon>
        <taxon>Parashewanella</taxon>
    </lineage>
</organism>
<reference evidence="1 2" key="1">
    <citation type="submission" date="2018-09" db="EMBL/GenBank/DDBJ databases">
        <title>Phylogeny of the Shewanellaceae, and recommendation for two new genera, Pseudoshewanella and Parashewanella.</title>
        <authorList>
            <person name="Wang G."/>
        </authorList>
    </citation>
    <scope>NUCLEOTIDE SEQUENCE [LARGE SCALE GENOMIC DNA]</scope>
    <source>
        <strain evidence="1 2">C51</strain>
    </source>
</reference>
<dbReference type="OrthoDB" id="5814370at2"/>
<comment type="caution">
    <text evidence="1">The sequence shown here is derived from an EMBL/GenBank/DDBJ whole genome shotgun (WGS) entry which is preliminary data.</text>
</comment>
<proteinExistence type="predicted"/>
<dbReference type="PANTHER" id="PTHR34875:SF6">
    <property type="entry name" value="UPF0237 PROTEIN MJ1558"/>
    <property type="match status" value="1"/>
</dbReference>
<dbReference type="InterPro" id="IPR045865">
    <property type="entry name" value="ACT-like_dom_sf"/>
</dbReference>
<protein>
    <recommendedName>
        <fullName evidence="3">Glycine cleavage system transcriptional repressor</fullName>
    </recommendedName>
</protein>
<accession>A0A3L8PV06</accession>
<dbReference type="PANTHER" id="PTHR34875">
    <property type="entry name" value="UPF0237 PROTEIN MJ1558"/>
    <property type="match status" value="1"/>
</dbReference>